<dbReference type="Proteomes" id="UP001519535">
    <property type="component" value="Unassembled WGS sequence"/>
</dbReference>
<keyword evidence="2" id="KW-1185">Reference proteome</keyword>
<reference evidence="1 2" key="1">
    <citation type="submission" date="2021-05" db="EMBL/GenBank/DDBJ databases">
        <title>Mycobacterium acidophilum sp. nov., an extremely acid-tolerant member of the genus Mycobacterium.</title>
        <authorList>
            <person name="Xia J."/>
        </authorList>
    </citation>
    <scope>NUCLEOTIDE SEQUENCE [LARGE SCALE GENOMIC DNA]</scope>
    <source>
        <strain evidence="1 2">M1</strain>
    </source>
</reference>
<dbReference type="RefSeq" id="WP_214091094.1">
    <property type="nucleotide sequence ID" value="NZ_JAHCLR010000001.1"/>
</dbReference>
<proteinExistence type="predicted"/>
<gene>
    <name evidence="1" type="ORF">KIH27_01340</name>
</gene>
<sequence>MTLRVDPNLLRGFATQADSASTAIRDADVGKLVSDGADGVSGSKTQWMARHIGTHIASIEAAIADGVRGMGAAVRGAGDRFEVEDGELSTKFTDLF</sequence>
<evidence type="ECO:0008006" key="3">
    <source>
        <dbReference type="Google" id="ProtNLM"/>
    </source>
</evidence>
<evidence type="ECO:0000313" key="1">
    <source>
        <dbReference type="EMBL" id="MBS9532228.1"/>
    </source>
</evidence>
<protein>
    <recommendedName>
        <fullName evidence="3">ESX-1 secretion-associated protein</fullName>
    </recommendedName>
</protein>
<name>A0ABS5RD64_9MYCO</name>
<dbReference type="EMBL" id="JAHCLR010000001">
    <property type="protein sequence ID" value="MBS9532228.1"/>
    <property type="molecule type" value="Genomic_DNA"/>
</dbReference>
<comment type="caution">
    <text evidence="1">The sequence shown here is derived from an EMBL/GenBank/DDBJ whole genome shotgun (WGS) entry which is preliminary data.</text>
</comment>
<accession>A0ABS5RD64</accession>
<organism evidence="1 2">
    <name type="scientific">Mycolicibacter acidiphilus</name>
    <dbReference type="NCBI Taxonomy" id="2835306"/>
    <lineage>
        <taxon>Bacteria</taxon>
        <taxon>Bacillati</taxon>
        <taxon>Actinomycetota</taxon>
        <taxon>Actinomycetes</taxon>
        <taxon>Mycobacteriales</taxon>
        <taxon>Mycobacteriaceae</taxon>
        <taxon>Mycolicibacter</taxon>
    </lineage>
</organism>
<evidence type="ECO:0000313" key="2">
    <source>
        <dbReference type="Proteomes" id="UP001519535"/>
    </source>
</evidence>